<evidence type="ECO:0000313" key="2">
    <source>
        <dbReference type="EMBL" id="EER06234.1"/>
    </source>
</evidence>
<name>C5L9X8_PERM5</name>
<accession>C5L9X8</accession>
<dbReference type="Proteomes" id="UP000007800">
    <property type="component" value="Unassembled WGS sequence"/>
</dbReference>
<dbReference type="EMBL" id="GG680729">
    <property type="protein sequence ID" value="EER06234.1"/>
    <property type="molecule type" value="Genomic_DNA"/>
</dbReference>
<evidence type="ECO:0000313" key="3">
    <source>
        <dbReference type="Proteomes" id="UP000007800"/>
    </source>
</evidence>
<keyword evidence="3" id="KW-1185">Reference proteome</keyword>
<organism evidence="3">
    <name type="scientific">Perkinsus marinus (strain ATCC 50983 / TXsc)</name>
    <dbReference type="NCBI Taxonomy" id="423536"/>
    <lineage>
        <taxon>Eukaryota</taxon>
        <taxon>Sar</taxon>
        <taxon>Alveolata</taxon>
        <taxon>Perkinsozoa</taxon>
        <taxon>Perkinsea</taxon>
        <taxon>Perkinsida</taxon>
        <taxon>Perkinsidae</taxon>
        <taxon>Perkinsus</taxon>
    </lineage>
</organism>
<evidence type="ECO:0000256" key="1">
    <source>
        <dbReference type="SAM" id="MobiDB-lite"/>
    </source>
</evidence>
<protein>
    <submittedName>
        <fullName evidence="2">Uncharacterized protein</fullName>
    </submittedName>
</protein>
<reference evidence="2 3" key="1">
    <citation type="submission" date="2008-07" db="EMBL/GenBank/DDBJ databases">
        <authorList>
            <person name="El-Sayed N."/>
            <person name="Caler E."/>
            <person name="Inman J."/>
            <person name="Amedeo P."/>
            <person name="Hass B."/>
            <person name="Wortman J."/>
        </authorList>
    </citation>
    <scope>NUCLEOTIDE SEQUENCE [LARGE SCALE GENOMIC DNA]</scope>
    <source>
        <strain evidence="3">ATCC 50983 / TXsc</strain>
    </source>
</reference>
<dbReference type="OrthoDB" id="10387685at2759"/>
<feature type="region of interest" description="Disordered" evidence="1">
    <location>
        <begin position="83"/>
        <end position="105"/>
    </location>
</feature>
<dbReference type="InParanoid" id="C5L9X8"/>
<sequence>MDSLALSVDEEVEGPLVDLMEFEDAPQTNERRRSQEDVTTTATALQDAEEVNVIAIGVQIAPEMIDCAVQADLHDTALPLTVRRGRSFSGPPSLKRRSSAQSPRGEVAVIASCEMEYDRAREEFRALAGKFLDL</sequence>
<gene>
    <name evidence="2" type="ORF">Pmar_PMAR005998</name>
</gene>
<proteinExistence type="predicted"/>
<dbReference type="AlphaFoldDB" id="C5L9X8"/>
<dbReference type="GeneID" id="9065196"/>
<dbReference type="RefSeq" id="XP_002774418.1">
    <property type="nucleotide sequence ID" value="XM_002774372.1"/>
</dbReference>